<protein>
    <submittedName>
        <fullName evidence="3">Putative methyltransferase</fullName>
    </submittedName>
</protein>
<dbReference type="SUPFAM" id="SSF53335">
    <property type="entry name" value="S-adenosyl-L-methionine-dependent methyltransferases"/>
    <property type="match status" value="1"/>
</dbReference>
<dbReference type="EMBL" id="MT141408">
    <property type="protein sequence ID" value="QJA60414.1"/>
    <property type="molecule type" value="Genomic_DNA"/>
</dbReference>
<reference evidence="3" key="1">
    <citation type="submission" date="2020-03" db="EMBL/GenBank/DDBJ databases">
        <title>The deep terrestrial virosphere.</title>
        <authorList>
            <person name="Holmfeldt K."/>
            <person name="Nilsson E."/>
            <person name="Simone D."/>
            <person name="Lopez-Fernandez M."/>
            <person name="Wu X."/>
            <person name="de Brujin I."/>
            <person name="Lundin D."/>
            <person name="Andersson A."/>
            <person name="Bertilsson S."/>
            <person name="Dopson M."/>
        </authorList>
    </citation>
    <scope>NUCLEOTIDE SEQUENCE</scope>
    <source>
        <strain evidence="3">MM415B01117</strain>
    </source>
</reference>
<dbReference type="InterPro" id="IPR029063">
    <property type="entry name" value="SAM-dependent_MTases_sf"/>
</dbReference>
<keyword evidence="3" id="KW-0489">Methyltransferase</keyword>
<dbReference type="GO" id="GO:0032259">
    <property type="term" value="P:methylation"/>
    <property type="evidence" value="ECO:0007669"/>
    <property type="project" value="UniProtKB-KW"/>
</dbReference>
<dbReference type="Pfam" id="PF08241">
    <property type="entry name" value="Methyltransf_11"/>
    <property type="match status" value="1"/>
</dbReference>
<dbReference type="PANTHER" id="PTHR44068:SF11">
    <property type="entry name" value="GERANYL DIPHOSPHATE 2-C-METHYLTRANSFERASE"/>
    <property type="match status" value="1"/>
</dbReference>
<dbReference type="Gene3D" id="3.40.50.150">
    <property type="entry name" value="Vaccinia Virus protein VP39"/>
    <property type="match status" value="1"/>
</dbReference>
<dbReference type="InterPro" id="IPR050447">
    <property type="entry name" value="Erg6_SMT_methyltransf"/>
</dbReference>
<dbReference type="InterPro" id="IPR013216">
    <property type="entry name" value="Methyltransf_11"/>
</dbReference>
<keyword evidence="1 3" id="KW-0808">Transferase</keyword>
<proteinExistence type="predicted"/>
<feature type="domain" description="Methyltransferase type 11" evidence="2">
    <location>
        <begin position="50"/>
        <end position="138"/>
    </location>
</feature>
<dbReference type="CDD" id="cd02440">
    <property type="entry name" value="AdoMet_MTases"/>
    <property type="match status" value="1"/>
</dbReference>
<dbReference type="PANTHER" id="PTHR44068">
    <property type="entry name" value="ZGC:194242"/>
    <property type="match status" value="1"/>
</dbReference>
<sequence length="227" mass="25754">MASDYEIETPEYLAHGIKVYQYWMLSDSEDKHIEYCSAIAGYRHGNKICDIGCGIGYVAHRMNFAGYESVGVTNSKFQHDYAVEHFPETQFLLCDMTKTPLPGETFDAVQWMESVGYVDQKRAFSEGYRILKVGGKAIVKDFAAIKDASLACESWSYRFVSAGEMIKLAESAGLRLVKAFVLSGDDKRLVKFYSASKLLQTLHPTIVLEEKPSIPFWYEFVKVKEVY</sequence>
<dbReference type="AlphaFoldDB" id="A0A6M3ISW0"/>
<dbReference type="GO" id="GO:0008757">
    <property type="term" value="F:S-adenosylmethionine-dependent methyltransferase activity"/>
    <property type="evidence" value="ECO:0007669"/>
    <property type="project" value="InterPro"/>
</dbReference>
<name>A0A6M3ISW0_9ZZZZ</name>
<organism evidence="3">
    <name type="scientific">viral metagenome</name>
    <dbReference type="NCBI Taxonomy" id="1070528"/>
    <lineage>
        <taxon>unclassified sequences</taxon>
        <taxon>metagenomes</taxon>
        <taxon>organismal metagenomes</taxon>
    </lineage>
</organism>
<gene>
    <name evidence="3" type="ORF">MM415B01117_0002</name>
</gene>
<evidence type="ECO:0000259" key="2">
    <source>
        <dbReference type="Pfam" id="PF08241"/>
    </source>
</evidence>
<accession>A0A6M3ISW0</accession>
<evidence type="ECO:0000256" key="1">
    <source>
        <dbReference type="ARBA" id="ARBA00022679"/>
    </source>
</evidence>
<evidence type="ECO:0000313" key="3">
    <source>
        <dbReference type="EMBL" id="QJA60414.1"/>
    </source>
</evidence>